<evidence type="ECO:0000256" key="2">
    <source>
        <dbReference type="SAM" id="SignalP"/>
    </source>
</evidence>
<dbReference type="Proteomes" id="UP001597448">
    <property type="component" value="Unassembled WGS sequence"/>
</dbReference>
<evidence type="ECO:0008006" key="5">
    <source>
        <dbReference type="Google" id="ProtNLM"/>
    </source>
</evidence>
<keyword evidence="4" id="KW-1185">Reference proteome</keyword>
<keyword evidence="2" id="KW-0732">Signal</keyword>
<feature type="region of interest" description="Disordered" evidence="1">
    <location>
        <begin position="32"/>
        <end position="63"/>
    </location>
</feature>
<evidence type="ECO:0000313" key="4">
    <source>
        <dbReference type="Proteomes" id="UP001597448"/>
    </source>
</evidence>
<reference evidence="4" key="1">
    <citation type="journal article" date="2019" name="Int. J. Syst. Evol. Microbiol.">
        <title>The Global Catalogue of Microorganisms (GCM) 10K type strain sequencing project: providing services to taxonomists for standard genome sequencing and annotation.</title>
        <authorList>
            <consortium name="The Broad Institute Genomics Platform"/>
            <consortium name="The Broad Institute Genome Sequencing Center for Infectious Disease"/>
            <person name="Wu L."/>
            <person name="Ma J."/>
        </authorList>
    </citation>
    <scope>NUCLEOTIDE SEQUENCE [LARGE SCALE GENOMIC DNA]</scope>
    <source>
        <strain evidence="4">CCM 8725</strain>
    </source>
</reference>
<evidence type="ECO:0000313" key="3">
    <source>
        <dbReference type="EMBL" id="MFD2410545.1"/>
    </source>
</evidence>
<feature type="chain" id="PRO_5046519459" description="Lipoprotein" evidence="2">
    <location>
        <begin position="27"/>
        <end position="191"/>
    </location>
</feature>
<proteinExistence type="predicted"/>
<feature type="signal peptide" evidence="2">
    <location>
        <begin position="1"/>
        <end position="26"/>
    </location>
</feature>
<evidence type="ECO:0000256" key="1">
    <source>
        <dbReference type="SAM" id="MobiDB-lite"/>
    </source>
</evidence>
<dbReference type="EMBL" id="JBHUKY010000021">
    <property type="protein sequence ID" value="MFD2410545.1"/>
    <property type="molecule type" value="Genomic_DNA"/>
</dbReference>
<dbReference type="RefSeq" id="WP_209986030.1">
    <property type="nucleotide sequence ID" value="NZ_JBHSVQ010000001.1"/>
</dbReference>
<accession>A0ABW5F9C1</accession>
<feature type="compositionally biased region" description="Low complexity" evidence="1">
    <location>
        <begin position="32"/>
        <end position="60"/>
    </location>
</feature>
<dbReference type="PROSITE" id="PS51257">
    <property type="entry name" value="PROKAR_LIPOPROTEIN"/>
    <property type="match status" value="1"/>
</dbReference>
<gene>
    <name evidence="3" type="ORF">ACFSX3_11725</name>
</gene>
<name>A0ABW5F9C1_9BACL</name>
<organism evidence="3 4">
    <name type="scientific">Paenibacillus rhizoplanae</name>
    <dbReference type="NCBI Taxonomy" id="1917181"/>
    <lineage>
        <taxon>Bacteria</taxon>
        <taxon>Bacillati</taxon>
        <taxon>Bacillota</taxon>
        <taxon>Bacilli</taxon>
        <taxon>Bacillales</taxon>
        <taxon>Paenibacillaceae</taxon>
        <taxon>Paenibacillus</taxon>
    </lineage>
</organism>
<sequence length="191" mass="20380">MKKPLYKKMSSLALVIVFGGVIGLTAGCNAPANQATPTPTEAAQPTAAQPTTAPVAEPTAGKGSMNWESAIQQIAATDTEATQKADAAEVLAKSYTPSAVELKDFESQIVEEYTAGNYLAHSEDAGYMLTNLFKATVVERNHPDGEAVKKFAFDFYQNTKNVFRGAHAVDSEAVQSNETQMDKALSEITTK</sequence>
<comment type="caution">
    <text evidence="3">The sequence shown here is derived from an EMBL/GenBank/DDBJ whole genome shotgun (WGS) entry which is preliminary data.</text>
</comment>
<protein>
    <recommendedName>
        <fullName evidence="5">Lipoprotein</fullName>
    </recommendedName>
</protein>